<sequence>MNIFVYHKKNAGVCTAINKGLQYIRGKYLVWPDGDDWYEDENVFFDAITALEQDDKSSCVRFFPKIVDENTGSKRNIYYTGKNKECCIFEDVLLSTSNIWLPAGSHVIRVSTLFKYYKDKKIFSSRFIGQNIQLLLPVTCNSNTKILKGIRYNILERKGSHHRMRKSFNTMLNNLLDAQNMICKTLDCIYDLDKIEKKNLKYKIKERYYTIIMKRSFSSFHIITGFKYYLKKKVLK</sequence>
<evidence type="ECO:0000313" key="3">
    <source>
        <dbReference type="Proteomes" id="UP000318823"/>
    </source>
</evidence>
<feature type="domain" description="Glycosyltransferase 2-like" evidence="1">
    <location>
        <begin position="4"/>
        <end position="77"/>
    </location>
</feature>
<accession>A0AAP9DEW3</accession>
<gene>
    <name evidence="2" type="ORF">DYI28_01260</name>
</gene>
<protein>
    <submittedName>
        <fullName evidence="2">Glycosyltransferase</fullName>
    </submittedName>
</protein>
<dbReference type="RefSeq" id="WP_032854739.1">
    <property type="nucleotide sequence ID" value="NZ_CP041395.1"/>
</dbReference>
<evidence type="ECO:0000313" key="2">
    <source>
        <dbReference type="EMBL" id="QDM07450.1"/>
    </source>
</evidence>
<dbReference type="InterPro" id="IPR001173">
    <property type="entry name" value="Glyco_trans_2-like"/>
</dbReference>
<dbReference type="CDD" id="cd00761">
    <property type="entry name" value="Glyco_tranf_GTA_type"/>
    <property type="match status" value="1"/>
</dbReference>
<dbReference type="AlphaFoldDB" id="A0AAP9DEW3"/>
<dbReference type="Pfam" id="PF00535">
    <property type="entry name" value="Glycos_transf_2"/>
    <property type="match status" value="1"/>
</dbReference>
<dbReference type="Gene3D" id="3.90.550.10">
    <property type="entry name" value="Spore Coat Polysaccharide Biosynthesis Protein SpsA, Chain A"/>
    <property type="match status" value="1"/>
</dbReference>
<evidence type="ECO:0000259" key="1">
    <source>
        <dbReference type="Pfam" id="PF00535"/>
    </source>
</evidence>
<dbReference type="Proteomes" id="UP000318823">
    <property type="component" value="Chromosome"/>
</dbReference>
<dbReference type="InterPro" id="IPR029044">
    <property type="entry name" value="Nucleotide-diphossugar_trans"/>
</dbReference>
<dbReference type="EMBL" id="CP041395">
    <property type="protein sequence ID" value="QDM07450.1"/>
    <property type="molecule type" value="Genomic_DNA"/>
</dbReference>
<organism evidence="2 3">
    <name type="scientific">Bacteroides ovatus</name>
    <dbReference type="NCBI Taxonomy" id="28116"/>
    <lineage>
        <taxon>Bacteria</taxon>
        <taxon>Pseudomonadati</taxon>
        <taxon>Bacteroidota</taxon>
        <taxon>Bacteroidia</taxon>
        <taxon>Bacteroidales</taxon>
        <taxon>Bacteroidaceae</taxon>
        <taxon>Bacteroides</taxon>
    </lineage>
</organism>
<dbReference type="SUPFAM" id="SSF53448">
    <property type="entry name" value="Nucleotide-diphospho-sugar transferases"/>
    <property type="match status" value="1"/>
</dbReference>
<reference evidence="3" key="1">
    <citation type="journal article" date="2018" name="J. Anim. Genet.">
        <title>Acquired interbacterial defense systems protect against interspecies antagonism in the human gut microbiome.</title>
        <authorList>
            <person name="Ross B.D."/>
            <person name="Verster A.J."/>
            <person name="Radey M.C."/>
            <person name="Schmidtke D.T."/>
            <person name="Pope C.E."/>
            <person name="Hoffman L.R."/>
            <person name="Hajjar A."/>
            <person name="Peterson S.B."/>
            <person name="Borenstein E."/>
            <person name="Mougous J."/>
        </authorList>
    </citation>
    <scope>NUCLEOTIDE SEQUENCE [LARGE SCALE GENOMIC DNA]</scope>
    <source>
        <strain evidence="3">3725 D1 iv</strain>
    </source>
</reference>
<name>A0AAP9DEW3_BACOV</name>
<proteinExistence type="predicted"/>